<evidence type="ECO:0000313" key="4">
    <source>
        <dbReference type="Proteomes" id="UP000021816"/>
    </source>
</evidence>
<dbReference type="AlphaFoldDB" id="A0A011N4Q6"/>
<evidence type="ECO:0000313" key="3">
    <source>
        <dbReference type="EMBL" id="EXI77513.1"/>
    </source>
</evidence>
<sequence length="65" mass="7092">MRGNVGAIALIVIGVLALASNLGLFDVDLGQLLRTWWPLLLIILGIGMFLAPGTEQPPRKRPEER</sequence>
<feature type="transmembrane region" description="Helical" evidence="1">
    <location>
        <begin position="35"/>
        <end position="51"/>
    </location>
</feature>
<keyword evidence="1" id="KW-0812">Transmembrane</keyword>
<dbReference type="PATRIC" id="fig|1454003.3.peg.3760"/>
<keyword evidence="1" id="KW-0472">Membrane</keyword>
<protein>
    <recommendedName>
        <fullName evidence="2">LiaI-LiaF-like transmembrane region domain-containing protein</fullName>
    </recommendedName>
</protein>
<dbReference type="InterPro" id="IPR043726">
    <property type="entry name" value="LiaI-LiaF-like_TM1"/>
</dbReference>
<dbReference type="Proteomes" id="UP000021816">
    <property type="component" value="Unassembled WGS sequence"/>
</dbReference>
<reference evidence="3 4" key="1">
    <citation type="submission" date="2014-02" db="EMBL/GenBank/DDBJ databases">
        <title>Expanding our view of genomic diversity in Candidatus Accumulibacter clades.</title>
        <authorList>
            <person name="Skennerton C.T."/>
            <person name="Barr J.J."/>
            <person name="Slater F.R."/>
            <person name="Bond P.L."/>
            <person name="Tyson G.W."/>
        </authorList>
    </citation>
    <scope>NUCLEOTIDE SEQUENCE [LARGE SCALE GENOMIC DNA]</scope>
    <source>
        <strain evidence="4">BA-92</strain>
    </source>
</reference>
<name>A0A011N4Q6_9PROT</name>
<gene>
    <name evidence="3" type="ORF">AW10_03702</name>
</gene>
<comment type="caution">
    <text evidence="3">The sequence shown here is derived from an EMBL/GenBank/DDBJ whole genome shotgun (WGS) entry which is preliminary data.</text>
</comment>
<accession>A0A011N4Q6</accession>
<dbReference type="Pfam" id="PF18917">
    <property type="entry name" value="LiaI-LiaF-like_TM1"/>
    <property type="match status" value="1"/>
</dbReference>
<evidence type="ECO:0000259" key="2">
    <source>
        <dbReference type="Pfam" id="PF18917"/>
    </source>
</evidence>
<proteinExistence type="predicted"/>
<dbReference type="EMBL" id="JEMX01000097">
    <property type="protein sequence ID" value="EXI77513.1"/>
    <property type="molecule type" value="Genomic_DNA"/>
</dbReference>
<organism evidence="3 4">
    <name type="scientific">Candidatus Accumulibacter appositus</name>
    <dbReference type="NCBI Taxonomy" id="1454003"/>
    <lineage>
        <taxon>Bacteria</taxon>
        <taxon>Pseudomonadati</taxon>
        <taxon>Pseudomonadota</taxon>
        <taxon>Betaproteobacteria</taxon>
        <taxon>Candidatus Accumulibacter</taxon>
    </lineage>
</organism>
<evidence type="ECO:0000256" key="1">
    <source>
        <dbReference type="SAM" id="Phobius"/>
    </source>
</evidence>
<keyword evidence="1" id="KW-1133">Transmembrane helix</keyword>
<feature type="domain" description="LiaI-LiaF-like transmembrane region" evidence="2">
    <location>
        <begin position="5"/>
        <end position="49"/>
    </location>
</feature>